<dbReference type="InterPro" id="IPR039420">
    <property type="entry name" value="WalR-like"/>
</dbReference>
<dbReference type="GO" id="GO:0003677">
    <property type="term" value="F:DNA binding"/>
    <property type="evidence" value="ECO:0007669"/>
    <property type="project" value="UniProtKB-KW"/>
</dbReference>
<gene>
    <name evidence="7" type="ORF">HEK616_47610</name>
</gene>
<dbReference type="InterPro" id="IPR058245">
    <property type="entry name" value="NreC/VraR/RcsB-like_REC"/>
</dbReference>
<dbReference type="Gene3D" id="3.40.50.2300">
    <property type="match status" value="1"/>
</dbReference>
<organism evidence="7 8">
    <name type="scientific">Streptomyces nigrescens</name>
    <dbReference type="NCBI Taxonomy" id="1920"/>
    <lineage>
        <taxon>Bacteria</taxon>
        <taxon>Bacillati</taxon>
        <taxon>Actinomycetota</taxon>
        <taxon>Actinomycetes</taxon>
        <taxon>Kitasatosporales</taxon>
        <taxon>Streptomycetaceae</taxon>
        <taxon>Streptomyces</taxon>
    </lineage>
</organism>
<evidence type="ECO:0000259" key="6">
    <source>
        <dbReference type="PROSITE" id="PS50110"/>
    </source>
</evidence>
<dbReference type="PROSITE" id="PS50043">
    <property type="entry name" value="HTH_LUXR_2"/>
    <property type="match status" value="1"/>
</dbReference>
<dbReference type="CDD" id="cd17535">
    <property type="entry name" value="REC_NarL-like"/>
    <property type="match status" value="1"/>
</dbReference>
<dbReference type="Proteomes" id="UP001059597">
    <property type="component" value="Chromosome"/>
</dbReference>
<dbReference type="InterPro" id="IPR001789">
    <property type="entry name" value="Sig_transdc_resp-reg_receiver"/>
</dbReference>
<feature type="region of interest" description="Disordered" evidence="4">
    <location>
        <begin position="216"/>
        <end position="268"/>
    </location>
</feature>
<dbReference type="PANTHER" id="PTHR43214:SF42">
    <property type="entry name" value="TRANSCRIPTIONAL REGULATORY PROTEIN DESR"/>
    <property type="match status" value="1"/>
</dbReference>
<dbReference type="PRINTS" id="PR00038">
    <property type="entry name" value="HTHLUXR"/>
</dbReference>
<keyword evidence="1 3" id="KW-0597">Phosphoprotein</keyword>
<feature type="domain" description="HTH luxR-type" evidence="5">
    <location>
        <begin position="144"/>
        <end position="209"/>
    </location>
</feature>
<reference evidence="7" key="1">
    <citation type="submission" date="2022-06" db="EMBL/GenBank/DDBJ databases">
        <title>Complete genome sequence of Streptomyces nigrescens HEK616.</title>
        <authorList>
            <person name="Asamizu S."/>
            <person name="Onaka H."/>
        </authorList>
    </citation>
    <scope>NUCLEOTIDE SEQUENCE</scope>
    <source>
        <strain evidence="7">HEK616</strain>
    </source>
</reference>
<evidence type="ECO:0000256" key="1">
    <source>
        <dbReference type="ARBA" id="ARBA00022553"/>
    </source>
</evidence>
<dbReference type="RefSeq" id="WP_261954894.1">
    <property type="nucleotide sequence ID" value="NZ_AP026073.1"/>
</dbReference>
<dbReference type="SUPFAM" id="SSF52172">
    <property type="entry name" value="CheY-like"/>
    <property type="match status" value="1"/>
</dbReference>
<protein>
    <submittedName>
        <fullName evidence="7">DNA-binding response regulator</fullName>
    </submittedName>
</protein>
<dbReference type="PANTHER" id="PTHR43214">
    <property type="entry name" value="TWO-COMPONENT RESPONSE REGULATOR"/>
    <property type="match status" value="1"/>
</dbReference>
<keyword evidence="8" id="KW-1185">Reference proteome</keyword>
<accession>A0ABM7ZYC3</accession>
<evidence type="ECO:0000256" key="4">
    <source>
        <dbReference type="SAM" id="MobiDB-lite"/>
    </source>
</evidence>
<dbReference type="InterPro" id="IPR000792">
    <property type="entry name" value="Tscrpt_reg_LuxR_C"/>
</dbReference>
<dbReference type="InterPro" id="IPR016032">
    <property type="entry name" value="Sig_transdc_resp-reg_C-effctor"/>
</dbReference>
<dbReference type="SUPFAM" id="SSF46894">
    <property type="entry name" value="C-terminal effector domain of the bipartite response regulators"/>
    <property type="match status" value="1"/>
</dbReference>
<feature type="compositionally biased region" description="Low complexity" evidence="4">
    <location>
        <begin position="216"/>
        <end position="233"/>
    </location>
</feature>
<sequence>MHNGNEPISVLLADDHALLREGVREMLEAQDDVTVVGEASDSWSAVELATELRPRIMLLDIEMPGEDAASTITRVRKLSPGTAVIILSMFEGPQLLRSLMATGIRGYLLKSSTRQELVSAIRSIAGDDKRVVLSVSHETLALVQRPGDIALSPREREILQLTAEALSNRQIAARLRLSEATVKRNLRSIFTKLGAASRIDAVNKAVSASLIAVNGSGTAADPPTAGPGSPGASLRDGHQGSHEGLQQSSSNGARRALRCAGTSPPDGG</sequence>
<evidence type="ECO:0000256" key="2">
    <source>
        <dbReference type="ARBA" id="ARBA00023125"/>
    </source>
</evidence>
<dbReference type="PROSITE" id="PS50110">
    <property type="entry name" value="RESPONSE_REGULATORY"/>
    <property type="match status" value="1"/>
</dbReference>
<dbReference type="Pfam" id="PF00072">
    <property type="entry name" value="Response_reg"/>
    <property type="match status" value="1"/>
</dbReference>
<dbReference type="InterPro" id="IPR011006">
    <property type="entry name" value="CheY-like_superfamily"/>
</dbReference>
<evidence type="ECO:0000259" key="5">
    <source>
        <dbReference type="PROSITE" id="PS50043"/>
    </source>
</evidence>
<name>A0ABM7ZYC3_STRNI</name>
<dbReference type="CDD" id="cd06170">
    <property type="entry name" value="LuxR_C_like"/>
    <property type="match status" value="1"/>
</dbReference>
<feature type="domain" description="Response regulatory" evidence="6">
    <location>
        <begin position="9"/>
        <end position="125"/>
    </location>
</feature>
<dbReference type="EMBL" id="AP026073">
    <property type="protein sequence ID" value="BDM71274.1"/>
    <property type="molecule type" value="Genomic_DNA"/>
</dbReference>
<evidence type="ECO:0000313" key="8">
    <source>
        <dbReference type="Proteomes" id="UP001059597"/>
    </source>
</evidence>
<keyword evidence="2 7" id="KW-0238">DNA-binding</keyword>
<dbReference type="SMART" id="SM00421">
    <property type="entry name" value="HTH_LUXR"/>
    <property type="match status" value="1"/>
</dbReference>
<feature type="modified residue" description="4-aspartylphosphate" evidence="3">
    <location>
        <position position="60"/>
    </location>
</feature>
<dbReference type="Pfam" id="PF00196">
    <property type="entry name" value="GerE"/>
    <property type="match status" value="1"/>
</dbReference>
<dbReference type="SMART" id="SM00448">
    <property type="entry name" value="REC"/>
    <property type="match status" value="1"/>
</dbReference>
<evidence type="ECO:0000313" key="7">
    <source>
        <dbReference type="EMBL" id="BDM71274.1"/>
    </source>
</evidence>
<proteinExistence type="predicted"/>
<evidence type="ECO:0000256" key="3">
    <source>
        <dbReference type="PROSITE-ProRule" id="PRU00169"/>
    </source>
</evidence>